<dbReference type="AlphaFoldDB" id="A0A2M9HBD0"/>
<evidence type="ECO:0000313" key="2">
    <source>
        <dbReference type="Proteomes" id="UP000229095"/>
    </source>
</evidence>
<dbReference type="Pfam" id="PF09517">
    <property type="entry name" value="RE_Eco29kI"/>
    <property type="match status" value="1"/>
</dbReference>
<keyword evidence="1" id="KW-0255">Endonuclease</keyword>
<dbReference type="InterPro" id="IPR018575">
    <property type="entry name" value="Restrct_endonuc_II_Eco29kI"/>
</dbReference>
<sequence length="210" mass="23742">MPNPELFNPLAYESISRSISSALMAEELVPLSEIQPFNGPGIYVLFYDGQFAPYADLAAQNTREPGSWPIYIGKAAPSTRKGKDIAPDDMSGQELYTRLRKHRQSIEQANNLEIEHFYARMLLLSYIWVPMAETAMIGLYQPLWNTYIDGFGNHDPGRGRINGVRSRWDTLHPGRPWVNKYPERSETADEIAQDATQHLSMGFVGVPRLA</sequence>
<organism evidence="1 2">
    <name type="scientific">Bifidobacterium primatium</name>
    <dbReference type="NCBI Taxonomy" id="2045438"/>
    <lineage>
        <taxon>Bacteria</taxon>
        <taxon>Bacillati</taxon>
        <taxon>Actinomycetota</taxon>
        <taxon>Actinomycetes</taxon>
        <taxon>Bifidobacteriales</taxon>
        <taxon>Bifidobacteriaceae</taxon>
        <taxon>Bifidobacterium</taxon>
    </lineage>
</organism>
<reference evidence="1 2" key="1">
    <citation type="submission" date="2017-10" db="EMBL/GenBank/DDBJ databases">
        <title>Draft genome sequences of strains TRE 1, TRE 9, TRE H and TRI 7, isolated from tamarins, belonging to four potential novel Bifidobacterium species.</title>
        <authorList>
            <person name="Mattarelli P."/>
            <person name="Modesto M."/>
            <person name="Puglisi E."/>
            <person name="Morelli L."/>
            <person name="Spezio C."/>
            <person name="Bonetti A."/>
            <person name="Sandri C."/>
        </authorList>
    </citation>
    <scope>NUCLEOTIDE SEQUENCE [LARGE SCALE GENOMIC DNA]</scope>
    <source>
        <strain evidence="2">TRE1</strain>
    </source>
</reference>
<evidence type="ECO:0000313" key="1">
    <source>
        <dbReference type="EMBL" id="PJM74123.1"/>
    </source>
</evidence>
<dbReference type="Proteomes" id="UP000229095">
    <property type="component" value="Unassembled WGS sequence"/>
</dbReference>
<name>A0A2M9HBD0_9BIFI</name>
<keyword evidence="1" id="KW-0540">Nuclease</keyword>
<proteinExistence type="predicted"/>
<accession>A0A2M9HBD0</accession>
<dbReference type="RefSeq" id="WP_100510265.1">
    <property type="nucleotide sequence ID" value="NZ_PEBI01000001.1"/>
</dbReference>
<comment type="caution">
    <text evidence="1">The sequence shown here is derived from an EMBL/GenBank/DDBJ whole genome shotgun (WGS) entry which is preliminary data.</text>
</comment>
<dbReference type="REBASE" id="245757">
    <property type="entry name" value="BspTRE1ORF3000P"/>
</dbReference>
<dbReference type="GO" id="GO:0004519">
    <property type="term" value="F:endonuclease activity"/>
    <property type="evidence" value="ECO:0007669"/>
    <property type="project" value="UniProtKB-KW"/>
</dbReference>
<protein>
    <submittedName>
        <fullName evidence="1">Type II restriction endonuclease</fullName>
    </submittedName>
</protein>
<dbReference type="OrthoDB" id="4187639at2"/>
<keyword evidence="2" id="KW-1185">Reference proteome</keyword>
<dbReference type="EMBL" id="PEBI01000001">
    <property type="protein sequence ID" value="PJM74123.1"/>
    <property type="molecule type" value="Genomic_DNA"/>
</dbReference>
<keyword evidence="1" id="KW-0378">Hydrolase</keyword>
<gene>
    <name evidence="1" type="ORF">CS006_03005</name>
</gene>